<dbReference type="Gene3D" id="3.40.630.190">
    <property type="entry name" value="LCP protein"/>
    <property type="match status" value="1"/>
</dbReference>
<protein>
    <recommendedName>
        <fullName evidence="2">Cell envelope-related transcriptional attenuator domain-containing protein</fullName>
    </recommendedName>
</protein>
<name>A0A8J3VF67_9ACTN</name>
<accession>A0A8J3VF67</accession>
<dbReference type="Proteomes" id="UP000612899">
    <property type="component" value="Unassembled WGS sequence"/>
</dbReference>
<comment type="similarity">
    <text evidence="1">Belongs to the LytR/CpsA/Psr (LCP) family.</text>
</comment>
<dbReference type="Pfam" id="PF03816">
    <property type="entry name" value="LytR_cpsA_psr"/>
    <property type="match status" value="1"/>
</dbReference>
<organism evidence="3 4">
    <name type="scientific">Rhizocola hellebori</name>
    <dbReference type="NCBI Taxonomy" id="1392758"/>
    <lineage>
        <taxon>Bacteria</taxon>
        <taxon>Bacillati</taxon>
        <taxon>Actinomycetota</taxon>
        <taxon>Actinomycetes</taxon>
        <taxon>Micromonosporales</taxon>
        <taxon>Micromonosporaceae</taxon>
        <taxon>Rhizocola</taxon>
    </lineage>
</organism>
<comment type="caution">
    <text evidence="3">The sequence shown here is derived from an EMBL/GenBank/DDBJ whole genome shotgun (WGS) entry which is preliminary data.</text>
</comment>
<feature type="domain" description="Cell envelope-related transcriptional attenuator" evidence="2">
    <location>
        <begin position="83"/>
        <end position="276"/>
    </location>
</feature>
<dbReference type="PANTHER" id="PTHR33392">
    <property type="entry name" value="POLYISOPRENYL-TEICHOIC ACID--PEPTIDOGLYCAN TEICHOIC ACID TRANSFERASE TAGU"/>
    <property type="match status" value="1"/>
</dbReference>
<evidence type="ECO:0000259" key="2">
    <source>
        <dbReference type="Pfam" id="PF03816"/>
    </source>
</evidence>
<evidence type="ECO:0000313" key="4">
    <source>
        <dbReference type="Proteomes" id="UP000612899"/>
    </source>
</evidence>
<proteinExistence type="inferred from homology"/>
<dbReference type="InterPro" id="IPR050922">
    <property type="entry name" value="LytR/CpsA/Psr_CW_biosynth"/>
</dbReference>
<dbReference type="InterPro" id="IPR004474">
    <property type="entry name" value="LytR_CpsA_psr"/>
</dbReference>
<keyword evidence="4" id="KW-1185">Reference proteome</keyword>
<dbReference type="EMBL" id="BONY01000016">
    <property type="protein sequence ID" value="GIH05109.1"/>
    <property type="molecule type" value="Genomic_DNA"/>
</dbReference>
<evidence type="ECO:0000313" key="3">
    <source>
        <dbReference type="EMBL" id="GIH05109.1"/>
    </source>
</evidence>
<reference evidence="3" key="1">
    <citation type="submission" date="2021-01" db="EMBL/GenBank/DDBJ databases">
        <title>Whole genome shotgun sequence of Rhizocola hellebori NBRC 109834.</title>
        <authorList>
            <person name="Komaki H."/>
            <person name="Tamura T."/>
        </authorList>
    </citation>
    <scope>NUCLEOTIDE SEQUENCE</scope>
    <source>
        <strain evidence="3">NBRC 109834</strain>
    </source>
</reference>
<gene>
    <name evidence="3" type="ORF">Rhe02_31760</name>
</gene>
<sequence length="376" mass="40543">MWMRLAVIIGAVLIVVSGGGLITIKVLFSSAVSNVGQIDINPGTDNDSVVKGHALVGALNILLVGIDDGRVEGVDERKLEPTRADSIMILHVPASHDRGYLVSLPRDLWVKIPKYPKTGYGGGSGKLNQAYTAGFGDARGGGPGQAGGLDLLMRTIKDVTGITFNAAATVNFTGFTAAVKVLGGVTMYIDERVTSVHYGFYPDGSHCVPALFDGNGVAYPIKACKGRVFEKGTRRLTPEEALDYTRQREWMELGDGDYGRQRHQQQFIKALVQEAKAQGLTTNLPKALSFVKAVGGAVNMWTNNEELADWFLTLKDVAANNVTMIKTNAGKYNPAPVSGTSAEALSEQSKEMFQALRTGKIDDFLFLNSDWINRDS</sequence>
<evidence type="ECO:0000256" key="1">
    <source>
        <dbReference type="ARBA" id="ARBA00006068"/>
    </source>
</evidence>
<dbReference type="AlphaFoldDB" id="A0A8J3VF67"/>
<dbReference type="PANTHER" id="PTHR33392:SF6">
    <property type="entry name" value="POLYISOPRENYL-TEICHOIC ACID--PEPTIDOGLYCAN TEICHOIC ACID TRANSFERASE TAGU"/>
    <property type="match status" value="1"/>
</dbReference>